<feature type="region of interest" description="Disordered" evidence="1">
    <location>
        <begin position="79"/>
        <end position="124"/>
    </location>
</feature>
<feature type="compositionally biased region" description="Basic and acidic residues" evidence="1">
    <location>
        <begin position="95"/>
        <end position="105"/>
    </location>
</feature>
<dbReference type="EMBL" id="JABFAB010000013">
    <property type="protein sequence ID" value="MBA0667242.1"/>
    <property type="molecule type" value="Genomic_DNA"/>
</dbReference>
<accession>A0A7J8VXD2</accession>
<name>A0A7J8VXD2_9ROSI</name>
<gene>
    <name evidence="2" type="ORF">Goklo_000354</name>
</gene>
<proteinExistence type="predicted"/>
<comment type="caution">
    <text evidence="2">The sequence shown here is derived from an EMBL/GenBank/DDBJ whole genome shotgun (WGS) entry which is preliminary data.</text>
</comment>
<feature type="compositionally biased region" description="Basic and acidic residues" evidence="1">
    <location>
        <begin position="79"/>
        <end position="88"/>
    </location>
</feature>
<evidence type="ECO:0000256" key="1">
    <source>
        <dbReference type="SAM" id="MobiDB-lite"/>
    </source>
</evidence>
<protein>
    <submittedName>
        <fullName evidence="2">Uncharacterized protein</fullName>
    </submittedName>
</protein>
<dbReference type="AlphaFoldDB" id="A0A7J8VXD2"/>
<organism evidence="2 3">
    <name type="scientific">Gossypium klotzschianum</name>
    <dbReference type="NCBI Taxonomy" id="34286"/>
    <lineage>
        <taxon>Eukaryota</taxon>
        <taxon>Viridiplantae</taxon>
        <taxon>Streptophyta</taxon>
        <taxon>Embryophyta</taxon>
        <taxon>Tracheophyta</taxon>
        <taxon>Spermatophyta</taxon>
        <taxon>Magnoliopsida</taxon>
        <taxon>eudicotyledons</taxon>
        <taxon>Gunneridae</taxon>
        <taxon>Pentapetalae</taxon>
        <taxon>rosids</taxon>
        <taxon>malvids</taxon>
        <taxon>Malvales</taxon>
        <taxon>Malvaceae</taxon>
        <taxon>Malvoideae</taxon>
        <taxon>Gossypium</taxon>
    </lineage>
</organism>
<dbReference type="Proteomes" id="UP000593573">
    <property type="component" value="Unassembled WGS sequence"/>
</dbReference>
<dbReference type="OrthoDB" id="10501997at2759"/>
<keyword evidence="3" id="KW-1185">Reference proteome</keyword>
<evidence type="ECO:0000313" key="2">
    <source>
        <dbReference type="EMBL" id="MBA0667242.1"/>
    </source>
</evidence>
<evidence type="ECO:0000313" key="3">
    <source>
        <dbReference type="Proteomes" id="UP000593573"/>
    </source>
</evidence>
<sequence length="161" mass="18893">MDTLTHKNNVIKAMVQALKIEMEEFKRKFILCKTKMCNWRMEQYFHVVSIQDSTIKVNTASMYLTGMIVAELMIEQNGKKLEKSESSKPKFNPKGNDERNKDKSSKTVNSKPPTMKWKSNKLWEKKKNKKPVKCFFCDSSYKMQDCPKRAKLITINKKDVE</sequence>
<reference evidence="2 3" key="1">
    <citation type="journal article" date="2019" name="Genome Biol. Evol.">
        <title>Insights into the evolution of the New World diploid cottons (Gossypium, subgenus Houzingenia) based on genome sequencing.</title>
        <authorList>
            <person name="Grover C.E."/>
            <person name="Arick M.A. 2nd"/>
            <person name="Thrash A."/>
            <person name="Conover J.L."/>
            <person name="Sanders W.S."/>
            <person name="Peterson D.G."/>
            <person name="Frelichowski J.E."/>
            <person name="Scheffler J.A."/>
            <person name="Scheffler B.E."/>
            <person name="Wendel J.F."/>
        </authorList>
    </citation>
    <scope>NUCLEOTIDE SEQUENCE [LARGE SCALE GENOMIC DNA]</scope>
    <source>
        <strain evidence="2">57</strain>
        <tissue evidence="2">Leaf</tissue>
    </source>
</reference>